<sequence length="139" mass="15273">MKDPGIVLFGKKIGWPETPNLPPVKASSEERDNTEEAIACSSSGRRKKKTSPSHCRYIISQEALETAAANHIKFALDSMGFHPKSFPSVKTRPVFPPGYPPFIVYPPPYWSSVSWLPPAGSILGKHSLDGEYNSNSDDT</sequence>
<name>A0ACB9AVG7_9ASTR</name>
<protein>
    <submittedName>
        <fullName evidence="1">Uncharacterized protein</fullName>
    </submittedName>
</protein>
<comment type="caution">
    <text evidence="1">The sequence shown here is derived from an EMBL/GenBank/DDBJ whole genome shotgun (WGS) entry which is preliminary data.</text>
</comment>
<evidence type="ECO:0000313" key="2">
    <source>
        <dbReference type="Proteomes" id="UP001056120"/>
    </source>
</evidence>
<accession>A0ACB9AVG7</accession>
<keyword evidence="2" id="KW-1185">Reference proteome</keyword>
<organism evidence="1 2">
    <name type="scientific">Smallanthus sonchifolius</name>
    <dbReference type="NCBI Taxonomy" id="185202"/>
    <lineage>
        <taxon>Eukaryota</taxon>
        <taxon>Viridiplantae</taxon>
        <taxon>Streptophyta</taxon>
        <taxon>Embryophyta</taxon>
        <taxon>Tracheophyta</taxon>
        <taxon>Spermatophyta</taxon>
        <taxon>Magnoliopsida</taxon>
        <taxon>eudicotyledons</taxon>
        <taxon>Gunneridae</taxon>
        <taxon>Pentapetalae</taxon>
        <taxon>asterids</taxon>
        <taxon>campanulids</taxon>
        <taxon>Asterales</taxon>
        <taxon>Asteraceae</taxon>
        <taxon>Asteroideae</taxon>
        <taxon>Heliantheae alliance</taxon>
        <taxon>Millerieae</taxon>
        <taxon>Smallanthus</taxon>
    </lineage>
</organism>
<evidence type="ECO:0000313" key="1">
    <source>
        <dbReference type="EMBL" id="KAI3714152.1"/>
    </source>
</evidence>
<gene>
    <name evidence="1" type="ORF">L1987_72744</name>
</gene>
<reference evidence="1 2" key="2">
    <citation type="journal article" date="2022" name="Mol. Ecol. Resour.">
        <title>The genomes of chicory, endive, great burdock and yacon provide insights into Asteraceae paleo-polyploidization history and plant inulin production.</title>
        <authorList>
            <person name="Fan W."/>
            <person name="Wang S."/>
            <person name="Wang H."/>
            <person name="Wang A."/>
            <person name="Jiang F."/>
            <person name="Liu H."/>
            <person name="Zhao H."/>
            <person name="Xu D."/>
            <person name="Zhang Y."/>
        </authorList>
    </citation>
    <scope>NUCLEOTIDE SEQUENCE [LARGE SCALE GENOMIC DNA]</scope>
    <source>
        <strain evidence="2">cv. Yunnan</strain>
        <tissue evidence="1">Leaves</tissue>
    </source>
</reference>
<proteinExistence type="predicted"/>
<dbReference type="EMBL" id="CM042041">
    <property type="protein sequence ID" value="KAI3714152.1"/>
    <property type="molecule type" value="Genomic_DNA"/>
</dbReference>
<reference evidence="2" key="1">
    <citation type="journal article" date="2022" name="Mol. Ecol. Resour.">
        <title>The genomes of chicory, endive, great burdock and yacon provide insights into Asteraceae palaeo-polyploidization history and plant inulin production.</title>
        <authorList>
            <person name="Fan W."/>
            <person name="Wang S."/>
            <person name="Wang H."/>
            <person name="Wang A."/>
            <person name="Jiang F."/>
            <person name="Liu H."/>
            <person name="Zhao H."/>
            <person name="Xu D."/>
            <person name="Zhang Y."/>
        </authorList>
    </citation>
    <scope>NUCLEOTIDE SEQUENCE [LARGE SCALE GENOMIC DNA]</scope>
    <source>
        <strain evidence="2">cv. Yunnan</strain>
    </source>
</reference>
<dbReference type="Proteomes" id="UP001056120">
    <property type="component" value="Linkage Group LG24"/>
</dbReference>